<sequence>MTIRSQQKIVTRIWALRAHRGGILGFREEVLVEALDLQHARQVITPHQFDLIDWSVGRSIVGADTARATSTPTSTRQRRPDVSP</sequence>
<accession>A0ABV6P5A4</accession>
<keyword evidence="3" id="KW-1185">Reference proteome</keyword>
<dbReference type="RefSeq" id="WP_377343684.1">
    <property type="nucleotide sequence ID" value="NZ_JBHLUE010000034.1"/>
</dbReference>
<evidence type="ECO:0000313" key="2">
    <source>
        <dbReference type="EMBL" id="MFC0568216.1"/>
    </source>
</evidence>
<dbReference type="Proteomes" id="UP001589894">
    <property type="component" value="Unassembled WGS sequence"/>
</dbReference>
<reference evidence="2 3" key="1">
    <citation type="submission" date="2024-09" db="EMBL/GenBank/DDBJ databases">
        <authorList>
            <person name="Sun Q."/>
            <person name="Mori K."/>
        </authorList>
    </citation>
    <scope>NUCLEOTIDE SEQUENCE [LARGE SCALE GENOMIC DNA]</scope>
    <source>
        <strain evidence="2 3">TBRC 2205</strain>
    </source>
</reference>
<gene>
    <name evidence="2" type="ORF">ACFFHU_29265</name>
</gene>
<organism evidence="2 3">
    <name type="scientific">Plantactinospora siamensis</name>
    <dbReference type="NCBI Taxonomy" id="555372"/>
    <lineage>
        <taxon>Bacteria</taxon>
        <taxon>Bacillati</taxon>
        <taxon>Actinomycetota</taxon>
        <taxon>Actinomycetes</taxon>
        <taxon>Micromonosporales</taxon>
        <taxon>Micromonosporaceae</taxon>
        <taxon>Plantactinospora</taxon>
    </lineage>
</organism>
<feature type="compositionally biased region" description="Low complexity" evidence="1">
    <location>
        <begin position="65"/>
        <end position="75"/>
    </location>
</feature>
<protein>
    <submittedName>
        <fullName evidence="2">Uncharacterized protein</fullName>
    </submittedName>
</protein>
<feature type="region of interest" description="Disordered" evidence="1">
    <location>
        <begin position="63"/>
        <end position="84"/>
    </location>
</feature>
<comment type="caution">
    <text evidence="2">The sequence shown here is derived from an EMBL/GenBank/DDBJ whole genome shotgun (WGS) entry which is preliminary data.</text>
</comment>
<dbReference type="EMBL" id="JBHLUE010000034">
    <property type="protein sequence ID" value="MFC0568216.1"/>
    <property type="molecule type" value="Genomic_DNA"/>
</dbReference>
<evidence type="ECO:0000256" key="1">
    <source>
        <dbReference type="SAM" id="MobiDB-lite"/>
    </source>
</evidence>
<evidence type="ECO:0000313" key="3">
    <source>
        <dbReference type="Proteomes" id="UP001589894"/>
    </source>
</evidence>
<name>A0ABV6P5A4_9ACTN</name>
<proteinExistence type="predicted"/>